<dbReference type="SUPFAM" id="SSF55979">
    <property type="entry name" value="DNA clamp"/>
    <property type="match status" value="2"/>
</dbReference>
<dbReference type="GO" id="GO:0006275">
    <property type="term" value="P:regulation of DNA replication"/>
    <property type="evidence" value="ECO:0007669"/>
    <property type="project" value="InterPro"/>
</dbReference>
<dbReference type="GO" id="GO:0003677">
    <property type="term" value="F:DNA binding"/>
    <property type="evidence" value="ECO:0007669"/>
    <property type="project" value="UniProtKB-KW"/>
</dbReference>
<dbReference type="Pfam" id="PF00705">
    <property type="entry name" value="PCNA_N"/>
    <property type="match status" value="1"/>
</dbReference>
<keyword evidence="6" id="KW-1185">Reference proteome</keyword>
<sequence length="253" mass="28452">MLEITLKQGLILRKALAPLTEIAEEATFKYSSEGIELIALNTDSILMGVLKFRSIDFQHFVCDTEGIGCVDLNLLYETLFFVDNEEYCSVTINHGLCEIGGPGLHFMFKNCRTLEERYGGIELTERDPEQILPDESETEYDLVAAIPSEEFRCILKHLFFFGHQVFVAITDKQVKFSALNAEIVLKKELSECIIGGSAGDLPVQLSFEMEHIRPLMNASLLSNMVWILHSNDSISLQLNFPVGALGNIMLYFT</sequence>
<evidence type="ECO:0008006" key="7">
    <source>
        <dbReference type="Google" id="ProtNLM"/>
    </source>
</evidence>
<evidence type="ECO:0000259" key="3">
    <source>
        <dbReference type="Pfam" id="PF00705"/>
    </source>
</evidence>
<dbReference type="Pfam" id="PF02747">
    <property type="entry name" value="PCNA_C"/>
    <property type="match status" value="1"/>
</dbReference>
<dbReference type="GO" id="GO:0019985">
    <property type="term" value="P:translesion synthesis"/>
    <property type="evidence" value="ECO:0007669"/>
    <property type="project" value="TreeGrafter"/>
</dbReference>
<dbReference type="InterPro" id="IPR000730">
    <property type="entry name" value="Pr_cel_nuc_antig"/>
</dbReference>
<gene>
    <name evidence="5" type="ORF">FH972_003957</name>
</gene>
<dbReference type="Proteomes" id="UP000327013">
    <property type="component" value="Chromosome 1"/>
</dbReference>
<evidence type="ECO:0000256" key="2">
    <source>
        <dbReference type="ARBA" id="ARBA00023125"/>
    </source>
</evidence>
<dbReference type="InterPro" id="IPR046938">
    <property type="entry name" value="DNA_clamp_sf"/>
</dbReference>
<proteinExistence type="inferred from homology"/>
<dbReference type="GO" id="GO:0030337">
    <property type="term" value="F:DNA polymerase processivity factor activity"/>
    <property type="evidence" value="ECO:0007669"/>
    <property type="project" value="InterPro"/>
</dbReference>
<dbReference type="PANTHER" id="PTHR11352">
    <property type="entry name" value="PROLIFERATING CELL NUCLEAR ANTIGEN"/>
    <property type="match status" value="1"/>
</dbReference>
<feature type="domain" description="Proliferating cell nuclear antigen PCNA N-terminal" evidence="3">
    <location>
        <begin position="1"/>
        <end position="89"/>
    </location>
</feature>
<organism evidence="5 6">
    <name type="scientific">Carpinus fangiana</name>
    <dbReference type="NCBI Taxonomy" id="176857"/>
    <lineage>
        <taxon>Eukaryota</taxon>
        <taxon>Viridiplantae</taxon>
        <taxon>Streptophyta</taxon>
        <taxon>Embryophyta</taxon>
        <taxon>Tracheophyta</taxon>
        <taxon>Spermatophyta</taxon>
        <taxon>Magnoliopsida</taxon>
        <taxon>eudicotyledons</taxon>
        <taxon>Gunneridae</taxon>
        <taxon>Pentapetalae</taxon>
        <taxon>rosids</taxon>
        <taxon>fabids</taxon>
        <taxon>Fagales</taxon>
        <taxon>Betulaceae</taxon>
        <taxon>Carpinus</taxon>
    </lineage>
</organism>
<reference evidence="5 6" key="1">
    <citation type="submission" date="2019-06" db="EMBL/GenBank/DDBJ databases">
        <title>A chromosomal-level reference genome of Carpinus fangiana (Coryloideae, Betulaceae).</title>
        <authorList>
            <person name="Yang X."/>
            <person name="Wang Z."/>
            <person name="Zhang L."/>
            <person name="Hao G."/>
            <person name="Liu J."/>
            <person name="Yang Y."/>
        </authorList>
    </citation>
    <scope>NUCLEOTIDE SEQUENCE [LARGE SCALE GENOMIC DNA]</scope>
    <source>
        <strain evidence="5">Cfa_2016G</strain>
        <tissue evidence="5">Leaf</tissue>
    </source>
</reference>
<dbReference type="OrthoDB" id="1620995at2759"/>
<protein>
    <recommendedName>
        <fullName evidence="7">Proliferating cell nuclear antigen PCNA N-terminal domain-containing protein</fullName>
    </recommendedName>
</protein>
<dbReference type="GO" id="GO:0006272">
    <property type="term" value="P:leading strand elongation"/>
    <property type="evidence" value="ECO:0007669"/>
    <property type="project" value="TreeGrafter"/>
</dbReference>
<accession>A0A5N6QN12</accession>
<dbReference type="InterPro" id="IPR022649">
    <property type="entry name" value="Pr_cel_nuc_antig_C"/>
</dbReference>
<keyword evidence="2" id="KW-0238">DNA-binding</keyword>
<dbReference type="Gene3D" id="3.70.10.10">
    <property type="match status" value="1"/>
</dbReference>
<dbReference type="InterPro" id="IPR022648">
    <property type="entry name" value="Pr_cel_nuc_antig_N"/>
</dbReference>
<evidence type="ECO:0000259" key="4">
    <source>
        <dbReference type="Pfam" id="PF02747"/>
    </source>
</evidence>
<dbReference type="GO" id="GO:0006298">
    <property type="term" value="P:mismatch repair"/>
    <property type="evidence" value="ECO:0007669"/>
    <property type="project" value="TreeGrafter"/>
</dbReference>
<dbReference type="PANTHER" id="PTHR11352:SF0">
    <property type="entry name" value="PROLIFERATING CELL NUCLEAR ANTIGEN"/>
    <property type="match status" value="1"/>
</dbReference>
<evidence type="ECO:0000256" key="1">
    <source>
        <dbReference type="ARBA" id="ARBA00010462"/>
    </source>
</evidence>
<evidence type="ECO:0000313" key="6">
    <source>
        <dbReference type="Proteomes" id="UP000327013"/>
    </source>
</evidence>
<dbReference type="AlphaFoldDB" id="A0A5N6QN12"/>
<evidence type="ECO:0000313" key="5">
    <source>
        <dbReference type="EMBL" id="KAE7999540.1"/>
    </source>
</evidence>
<comment type="similarity">
    <text evidence="1">Belongs to the PCNA family.</text>
</comment>
<feature type="domain" description="Proliferating cell nuclear antigen PCNA C-terminal" evidence="4">
    <location>
        <begin position="137"/>
        <end position="251"/>
    </location>
</feature>
<dbReference type="EMBL" id="CM017321">
    <property type="protein sequence ID" value="KAE7999540.1"/>
    <property type="molecule type" value="Genomic_DNA"/>
</dbReference>
<name>A0A5N6QN12_9ROSI</name>
<dbReference type="GO" id="GO:0043626">
    <property type="term" value="C:PCNA complex"/>
    <property type="evidence" value="ECO:0007669"/>
    <property type="project" value="TreeGrafter"/>
</dbReference>